<feature type="transmembrane region" description="Helical" evidence="1">
    <location>
        <begin position="12"/>
        <end position="32"/>
    </location>
</feature>
<organism evidence="2 3">
    <name type="scientific">Candidatus Gottesmanbacteria bacterium GW2011_GWA1_43_11</name>
    <dbReference type="NCBI Taxonomy" id="1618436"/>
    <lineage>
        <taxon>Bacteria</taxon>
        <taxon>Candidatus Gottesmaniibacteriota</taxon>
    </lineage>
</organism>
<keyword evidence="1" id="KW-0472">Membrane</keyword>
<sequence>MSKTHLPLNKEVILIAIMAVVIISLLVVNVVFSLSKVVSVYLQNPPSTNKQLIDAEAVNQAIDILNTE</sequence>
<accession>A0A0G1FBS6</accession>
<evidence type="ECO:0000256" key="1">
    <source>
        <dbReference type="SAM" id="Phobius"/>
    </source>
</evidence>
<dbReference type="EMBL" id="LCFB01000022">
    <property type="protein sequence ID" value="KKS84293.1"/>
    <property type="molecule type" value="Genomic_DNA"/>
</dbReference>
<dbReference type="Proteomes" id="UP000034543">
    <property type="component" value="Unassembled WGS sequence"/>
</dbReference>
<dbReference type="AlphaFoldDB" id="A0A0G1FBS6"/>
<protein>
    <submittedName>
        <fullName evidence="2">Uncharacterized protein</fullName>
    </submittedName>
</protein>
<name>A0A0G1FBS6_9BACT</name>
<gene>
    <name evidence="2" type="ORF">UV59_C0022G0003</name>
</gene>
<proteinExistence type="predicted"/>
<evidence type="ECO:0000313" key="3">
    <source>
        <dbReference type="Proteomes" id="UP000034543"/>
    </source>
</evidence>
<keyword evidence="1" id="KW-0812">Transmembrane</keyword>
<comment type="caution">
    <text evidence="2">The sequence shown here is derived from an EMBL/GenBank/DDBJ whole genome shotgun (WGS) entry which is preliminary data.</text>
</comment>
<keyword evidence="1" id="KW-1133">Transmembrane helix</keyword>
<reference evidence="2 3" key="1">
    <citation type="journal article" date="2015" name="Nature">
        <title>rRNA introns, odd ribosomes, and small enigmatic genomes across a large radiation of phyla.</title>
        <authorList>
            <person name="Brown C.T."/>
            <person name="Hug L.A."/>
            <person name="Thomas B.C."/>
            <person name="Sharon I."/>
            <person name="Castelle C.J."/>
            <person name="Singh A."/>
            <person name="Wilkins M.J."/>
            <person name="Williams K.H."/>
            <person name="Banfield J.F."/>
        </authorList>
    </citation>
    <scope>NUCLEOTIDE SEQUENCE [LARGE SCALE GENOMIC DNA]</scope>
</reference>
<evidence type="ECO:0000313" key="2">
    <source>
        <dbReference type="EMBL" id="KKS84293.1"/>
    </source>
</evidence>
<dbReference type="STRING" id="1618436.UV59_C0022G0003"/>